<organism evidence="1 2">
    <name type="scientific">Punica granatum</name>
    <name type="common">Pomegranate</name>
    <dbReference type="NCBI Taxonomy" id="22663"/>
    <lineage>
        <taxon>Eukaryota</taxon>
        <taxon>Viridiplantae</taxon>
        <taxon>Streptophyta</taxon>
        <taxon>Embryophyta</taxon>
        <taxon>Tracheophyta</taxon>
        <taxon>Spermatophyta</taxon>
        <taxon>Magnoliopsida</taxon>
        <taxon>eudicotyledons</taxon>
        <taxon>Gunneridae</taxon>
        <taxon>Pentapetalae</taxon>
        <taxon>rosids</taxon>
        <taxon>malvids</taxon>
        <taxon>Myrtales</taxon>
        <taxon>Lythraceae</taxon>
        <taxon>Punica</taxon>
    </lineage>
</organism>
<comment type="caution">
    <text evidence="1">The sequence shown here is derived from an EMBL/GenBank/DDBJ whole genome shotgun (WGS) entry which is preliminary data.</text>
</comment>
<gene>
    <name evidence="1" type="ORF">CRG98_023021</name>
</gene>
<evidence type="ECO:0000313" key="1">
    <source>
        <dbReference type="EMBL" id="PKI56577.1"/>
    </source>
</evidence>
<accession>A0A2I0JK09</accession>
<dbReference type="EMBL" id="PGOL01001592">
    <property type="protein sequence ID" value="PKI56577.1"/>
    <property type="molecule type" value="Genomic_DNA"/>
</dbReference>
<name>A0A2I0JK09_PUNGR</name>
<sequence length="165" mass="18054">MGGGYIGHPAAAGCLQFSSLHPHARRAEIPSDTTAGRSITNALIIVITITTVHLRQHLREKVDVAWEQDRAIPLESILRCCLVKKPAEQGMVCMLGLNNKPLLLGSHVHREAPFWRHSAAGTCLSLLQLLEGFVDDILPATVLGNYPHHFDSILNRVSQAVSSRL</sequence>
<protein>
    <submittedName>
        <fullName evidence="1">Uncharacterized protein</fullName>
    </submittedName>
</protein>
<proteinExistence type="predicted"/>
<dbReference type="AlphaFoldDB" id="A0A2I0JK09"/>
<reference evidence="1 2" key="1">
    <citation type="submission" date="2017-11" db="EMBL/GenBank/DDBJ databases">
        <title>De-novo sequencing of pomegranate (Punica granatum L.) genome.</title>
        <authorList>
            <person name="Akparov Z."/>
            <person name="Amiraslanov A."/>
            <person name="Hajiyeva S."/>
            <person name="Abbasov M."/>
            <person name="Kaur K."/>
            <person name="Hamwieh A."/>
            <person name="Solovyev V."/>
            <person name="Salamov A."/>
            <person name="Braich B."/>
            <person name="Kosarev P."/>
            <person name="Mahmoud A."/>
            <person name="Hajiyev E."/>
            <person name="Babayeva S."/>
            <person name="Izzatullayeva V."/>
            <person name="Mammadov A."/>
            <person name="Mammadov A."/>
            <person name="Sharifova S."/>
            <person name="Ojaghi J."/>
            <person name="Eynullazada K."/>
            <person name="Bayramov B."/>
            <person name="Abdulazimova A."/>
            <person name="Shahmuradov I."/>
        </authorList>
    </citation>
    <scope>NUCLEOTIDE SEQUENCE [LARGE SCALE GENOMIC DNA]</scope>
    <source>
        <strain evidence="2">cv. AG2017</strain>
        <tissue evidence="1">Leaf</tissue>
    </source>
</reference>
<evidence type="ECO:0000313" key="2">
    <source>
        <dbReference type="Proteomes" id="UP000233551"/>
    </source>
</evidence>
<keyword evidence="2" id="KW-1185">Reference proteome</keyword>
<dbReference type="Proteomes" id="UP000233551">
    <property type="component" value="Unassembled WGS sequence"/>
</dbReference>